<evidence type="ECO:0000256" key="4">
    <source>
        <dbReference type="ARBA" id="ARBA00022536"/>
    </source>
</evidence>
<evidence type="ECO:0000259" key="19">
    <source>
        <dbReference type="PROSITE" id="PS50927"/>
    </source>
</evidence>
<feature type="transmembrane region" description="Helical" evidence="17">
    <location>
        <begin position="475"/>
        <end position="496"/>
    </location>
</feature>
<feature type="domain" description="Bulb-type lectin" evidence="19">
    <location>
        <begin position="62"/>
        <end position="184"/>
    </location>
</feature>
<organism evidence="21">
    <name type="scientific">Setaria italica</name>
    <name type="common">Foxtail millet</name>
    <name type="synonym">Panicum italicum</name>
    <dbReference type="NCBI Taxonomy" id="4555"/>
    <lineage>
        <taxon>Eukaryota</taxon>
        <taxon>Viridiplantae</taxon>
        <taxon>Streptophyta</taxon>
        <taxon>Embryophyta</taxon>
        <taxon>Tracheophyta</taxon>
        <taxon>Spermatophyta</taxon>
        <taxon>Magnoliopsida</taxon>
        <taxon>Liliopsida</taxon>
        <taxon>Poales</taxon>
        <taxon>Poaceae</taxon>
        <taxon>PACMAD clade</taxon>
        <taxon>Panicoideae</taxon>
        <taxon>Panicodae</taxon>
        <taxon>Paniceae</taxon>
        <taxon>Cenchrinae</taxon>
        <taxon>Setaria</taxon>
    </lineage>
</organism>
<dbReference type="SMART" id="SM00473">
    <property type="entry name" value="PAN_AP"/>
    <property type="match status" value="1"/>
</dbReference>
<evidence type="ECO:0000256" key="3">
    <source>
        <dbReference type="ARBA" id="ARBA00022527"/>
    </source>
</evidence>
<comment type="catalytic activity">
    <reaction evidence="13 15">
        <text>L-threonyl-[protein] + ATP = O-phospho-L-threonyl-[protein] + ADP + H(+)</text>
        <dbReference type="Rhea" id="RHEA:46608"/>
        <dbReference type="Rhea" id="RHEA-COMP:11060"/>
        <dbReference type="Rhea" id="RHEA-COMP:11605"/>
        <dbReference type="ChEBI" id="CHEBI:15378"/>
        <dbReference type="ChEBI" id="CHEBI:30013"/>
        <dbReference type="ChEBI" id="CHEBI:30616"/>
        <dbReference type="ChEBI" id="CHEBI:61977"/>
        <dbReference type="ChEBI" id="CHEBI:456216"/>
        <dbReference type="EC" id="2.7.11.1"/>
    </reaction>
</comment>
<comment type="similarity">
    <text evidence="15">Belongs to the protein kinase superfamily. Ser/Thr protein kinase family.</text>
</comment>
<dbReference type="SUPFAM" id="SSF51110">
    <property type="entry name" value="alpha-D-mannose-specific plant lectins"/>
    <property type="match status" value="1"/>
</dbReference>
<dbReference type="InterPro" id="IPR001245">
    <property type="entry name" value="Ser-Thr/Tyr_kinase_cat_dom"/>
</dbReference>
<evidence type="ECO:0000256" key="12">
    <source>
        <dbReference type="ARBA" id="ARBA00023180"/>
    </source>
</evidence>
<keyword evidence="5 15" id="KW-0808">Transferase</keyword>
<keyword evidence="3 15" id="KW-0723">Serine/threonine-protein kinase</keyword>
<dbReference type="SMART" id="SM00220">
    <property type="entry name" value="S_TKc"/>
    <property type="match status" value="1"/>
</dbReference>
<dbReference type="GO" id="GO:0004674">
    <property type="term" value="F:protein serine/threonine kinase activity"/>
    <property type="evidence" value="ECO:0007669"/>
    <property type="project" value="UniProtKB-KW"/>
</dbReference>
<dbReference type="InterPro" id="IPR024171">
    <property type="entry name" value="SRK-like_kinase"/>
</dbReference>
<evidence type="ECO:0000256" key="7">
    <source>
        <dbReference type="ARBA" id="ARBA00022741"/>
    </source>
</evidence>
<dbReference type="AlphaFoldDB" id="A0A368RZI2"/>
<dbReference type="GO" id="GO:0005886">
    <property type="term" value="C:plasma membrane"/>
    <property type="evidence" value="ECO:0007669"/>
    <property type="project" value="UniProtKB-SubCell"/>
</dbReference>
<dbReference type="SUPFAM" id="SSF56112">
    <property type="entry name" value="Protein kinase-like (PK-like)"/>
    <property type="match status" value="1"/>
</dbReference>
<keyword evidence="2" id="KW-1003">Cell membrane</keyword>
<name>A0A368RZI2_SETIT</name>
<gene>
    <name evidence="21" type="ORF">SETIT_7G252000v2</name>
</gene>
<dbReference type="EMBL" id="CM003534">
    <property type="protein sequence ID" value="RCV35592.1"/>
    <property type="molecule type" value="Genomic_DNA"/>
</dbReference>
<dbReference type="InterPro" id="IPR008271">
    <property type="entry name" value="Ser/Thr_kinase_AS"/>
</dbReference>
<evidence type="ECO:0000256" key="16">
    <source>
        <dbReference type="PROSITE-ProRule" id="PRU10141"/>
    </source>
</evidence>
<dbReference type="PROSITE" id="PS00107">
    <property type="entry name" value="PROTEIN_KINASE_ATP"/>
    <property type="match status" value="1"/>
</dbReference>
<dbReference type="FunFam" id="1.10.510.10:FF:000060">
    <property type="entry name" value="G-type lectin S-receptor-like serine/threonine-protein kinase"/>
    <property type="match status" value="1"/>
</dbReference>
<dbReference type="InterPro" id="IPR011009">
    <property type="entry name" value="Kinase-like_dom_sf"/>
</dbReference>
<evidence type="ECO:0000256" key="1">
    <source>
        <dbReference type="ARBA" id="ARBA00004251"/>
    </source>
</evidence>
<keyword evidence="6" id="KW-0732">Signal</keyword>
<feature type="binding site" evidence="16">
    <location>
        <position position="573"/>
    </location>
    <ligand>
        <name>ATP</name>
        <dbReference type="ChEBI" id="CHEBI:30616"/>
    </ligand>
</feature>
<evidence type="ECO:0000256" key="2">
    <source>
        <dbReference type="ARBA" id="ARBA00022475"/>
    </source>
</evidence>
<evidence type="ECO:0000256" key="17">
    <source>
        <dbReference type="SAM" id="Phobius"/>
    </source>
</evidence>
<dbReference type="Pfam" id="PF01453">
    <property type="entry name" value="B_lectin"/>
    <property type="match status" value="1"/>
</dbReference>
<accession>A0A368RZI2</accession>
<dbReference type="OrthoDB" id="738321at2759"/>
<evidence type="ECO:0000256" key="9">
    <source>
        <dbReference type="ARBA" id="ARBA00022840"/>
    </source>
</evidence>
<dbReference type="EC" id="2.7.11.1" evidence="15"/>
<proteinExistence type="inferred from homology"/>
<dbReference type="InterPro" id="IPR017441">
    <property type="entry name" value="Protein_kinase_ATP_BS"/>
</dbReference>
<keyword evidence="10" id="KW-1015">Disulfide bond</keyword>
<reference evidence="21" key="1">
    <citation type="journal article" date="2012" name="Nat. Biotechnol.">
        <title>Reference genome sequence of the model plant Setaria.</title>
        <authorList>
            <person name="Bennetzen J.L."/>
            <person name="Schmutz J."/>
            <person name="Wang H."/>
            <person name="Percifield R."/>
            <person name="Hawkins J."/>
            <person name="Pontaroli A.C."/>
            <person name="Estep M."/>
            <person name="Feng L."/>
            <person name="Vaughn J.N."/>
            <person name="Grimwood J."/>
            <person name="Jenkins J."/>
            <person name="Barry K."/>
            <person name="Lindquist E."/>
            <person name="Hellsten U."/>
            <person name="Deshpande S."/>
            <person name="Wang X."/>
            <person name="Wu X."/>
            <person name="Mitros T."/>
            <person name="Triplett J."/>
            <person name="Yang X."/>
            <person name="Ye C.Y."/>
            <person name="Mauro-Herrera M."/>
            <person name="Wang L."/>
            <person name="Li P."/>
            <person name="Sharma M."/>
            <person name="Sharma R."/>
            <person name="Ronald P.C."/>
            <person name="Panaud O."/>
            <person name="Kellogg E.A."/>
            <person name="Brutnell T.P."/>
            <person name="Doust A.N."/>
            <person name="Tuskan G.A."/>
            <person name="Rokhsar D."/>
            <person name="Devos K.M."/>
        </authorList>
    </citation>
    <scope>NUCLEOTIDE SEQUENCE [LARGE SCALE GENOMIC DNA]</scope>
    <source>
        <strain evidence="21">Yugu1</strain>
    </source>
</reference>
<dbReference type="GO" id="GO:0106310">
    <property type="term" value="F:protein serine kinase activity"/>
    <property type="evidence" value="ECO:0007669"/>
    <property type="project" value="RHEA"/>
</dbReference>
<keyword evidence="17" id="KW-0472">Membrane</keyword>
<keyword evidence="8 15" id="KW-0418">Kinase</keyword>
<evidence type="ECO:0000313" key="21">
    <source>
        <dbReference type="EMBL" id="RCV35592.1"/>
    </source>
</evidence>
<keyword evidence="12" id="KW-0325">Glycoprotein</keyword>
<keyword evidence="7 15" id="KW-0547">Nucleotide-binding</keyword>
<dbReference type="SMART" id="SM00108">
    <property type="entry name" value="B_lectin"/>
    <property type="match status" value="1"/>
</dbReference>
<dbReference type="FunFam" id="3.30.200.20:FF:000402">
    <property type="entry name" value="Serine/threonine-protein kinase"/>
    <property type="match status" value="1"/>
</dbReference>
<protein>
    <recommendedName>
        <fullName evidence="15">Receptor-like serine/threonine-protein kinase</fullName>
        <ecNumber evidence="15">2.7.11.1</ecNumber>
    </recommendedName>
</protein>
<dbReference type="Pfam" id="PF07714">
    <property type="entry name" value="PK_Tyr_Ser-Thr"/>
    <property type="match status" value="1"/>
</dbReference>
<dbReference type="GO" id="GO:0005524">
    <property type="term" value="F:ATP binding"/>
    <property type="evidence" value="ECO:0007669"/>
    <property type="project" value="UniProtKB-UniRule"/>
</dbReference>
<dbReference type="FunFam" id="2.90.10.10:FF:000005">
    <property type="entry name" value="G-type lectin S-receptor-like serine/threonine-protein kinase"/>
    <property type="match status" value="1"/>
</dbReference>
<dbReference type="PROSITE" id="PS50948">
    <property type="entry name" value="PAN"/>
    <property type="match status" value="1"/>
</dbReference>
<dbReference type="InterPro" id="IPR001480">
    <property type="entry name" value="Bulb-type_lectin_dom"/>
</dbReference>
<dbReference type="GO" id="GO:0051707">
    <property type="term" value="P:response to other organism"/>
    <property type="evidence" value="ECO:0007669"/>
    <property type="project" value="UniProtKB-ARBA"/>
</dbReference>
<dbReference type="Gene3D" id="3.30.200.20">
    <property type="entry name" value="Phosphorylase Kinase, domain 1"/>
    <property type="match status" value="1"/>
</dbReference>
<dbReference type="PANTHER" id="PTHR27002:SF583">
    <property type="entry name" value="OS04G0632901 PROTEIN"/>
    <property type="match status" value="1"/>
</dbReference>
<evidence type="ECO:0000259" key="20">
    <source>
        <dbReference type="PROSITE" id="PS50948"/>
    </source>
</evidence>
<dbReference type="Gene3D" id="1.10.510.10">
    <property type="entry name" value="Transferase(Phosphotransferase) domain 1"/>
    <property type="match status" value="1"/>
</dbReference>
<dbReference type="InterPro" id="IPR000719">
    <property type="entry name" value="Prot_kinase_dom"/>
</dbReference>
<dbReference type="Pfam" id="PF08276">
    <property type="entry name" value="PAN_2"/>
    <property type="match status" value="1"/>
</dbReference>
<comment type="catalytic activity">
    <reaction evidence="14 15">
        <text>L-seryl-[protein] + ATP = O-phospho-L-seryl-[protein] + ADP + H(+)</text>
        <dbReference type="Rhea" id="RHEA:17989"/>
        <dbReference type="Rhea" id="RHEA-COMP:9863"/>
        <dbReference type="Rhea" id="RHEA-COMP:11604"/>
        <dbReference type="ChEBI" id="CHEBI:15378"/>
        <dbReference type="ChEBI" id="CHEBI:29999"/>
        <dbReference type="ChEBI" id="CHEBI:30616"/>
        <dbReference type="ChEBI" id="CHEBI:83421"/>
        <dbReference type="ChEBI" id="CHEBI:456216"/>
        <dbReference type="EC" id="2.7.11.1"/>
    </reaction>
</comment>
<keyword evidence="9 15" id="KW-0067">ATP-binding</keyword>
<dbReference type="Pfam" id="PF00954">
    <property type="entry name" value="S_locus_glycop"/>
    <property type="match status" value="1"/>
</dbReference>
<dbReference type="PROSITE" id="PS50011">
    <property type="entry name" value="PROTEIN_KINASE_DOM"/>
    <property type="match status" value="1"/>
</dbReference>
<evidence type="ECO:0000256" key="13">
    <source>
        <dbReference type="ARBA" id="ARBA00047899"/>
    </source>
</evidence>
<evidence type="ECO:0000256" key="5">
    <source>
        <dbReference type="ARBA" id="ARBA00022679"/>
    </source>
</evidence>
<evidence type="ECO:0000256" key="14">
    <source>
        <dbReference type="ARBA" id="ARBA00048679"/>
    </source>
</evidence>
<evidence type="ECO:0000256" key="8">
    <source>
        <dbReference type="ARBA" id="ARBA00022777"/>
    </source>
</evidence>
<dbReference type="PANTHER" id="PTHR27002">
    <property type="entry name" value="RECEPTOR-LIKE SERINE/THREONINE-PROTEIN KINASE SD1-8"/>
    <property type="match status" value="1"/>
</dbReference>
<keyword evidence="4" id="KW-0245">EGF-like domain</keyword>
<dbReference type="InterPro" id="IPR036426">
    <property type="entry name" value="Bulb-type_lectin_dom_sf"/>
</dbReference>
<reference evidence="21" key="2">
    <citation type="submission" date="2015-07" db="EMBL/GenBank/DDBJ databases">
        <authorList>
            <person name="Noorani M."/>
        </authorList>
    </citation>
    <scope>NUCLEOTIDE SEQUENCE</scope>
    <source>
        <strain evidence="21">Yugu1</strain>
    </source>
</reference>
<evidence type="ECO:0000256" key="6">
    <source>
        <dbReference type="ARBA" id="ARBA00022729"/>
    </source>
</evidence>
<dbReference type="CDD" id="cd01098">
    <property type="entry name" value="PAN_AP_plant"/>
    <property type="match status" value="1"/>
</dbReference>
<dbReference type="Gene3D" id="2.90.10.10">
    <property type="entry name" value="Bulb-type lectin domain"/>
    <property type="match status" value="1"/>
</dbReference>
<dbReference type="PROSITE" id="PS50927">
    <property type="entry name" value="BULB_LECTIN"/>
    <property type="match status" value="1"/>
</dbReference>
<keyword evidence="17" id="KW-1133">Transmembrane helix</keyword>
<sequence length="860" mass="93631">MVSANVFVYVAASDETLMMRCFLCKDKSSVMAATTTKFPNLPLLIFPILLLSHRASSAGIVSKTLNNGANITDGETLVSPGGSFTLGFFSPSGVPTKRYLGIWFTASGAASVYWVANRDTPLNNNSGVLVVTAGGILRLLDGSGQTAWSSNTTGTSASTVAQLLDSGNLVVRENSSGGRVVWQSFDDPSNTMLAGMKFGKNLKTGAEWSLTSWRSANDPATGGYRRVMDTKSLPDIVTWQGSVKKYRSGPWNGRWFSGVPDMDSDFKLFSVQMVDDPGEVTYALDATAGAPSARVVLDEVGKVRVLVWFPTSKVWRPYPWLPRDACDEYASCGAFGLCSVDAAPTPSCSCVQEFSPVNQSQLSSGCRRDVQLECGNGTAATDRFTVVRGVKLPDTENATVDRGVTLEQCRARCLANCSCVAYAPADIRGDGSGNGCVMWKDNIIDVRYIDNGQDLYVRLGKSESATGKRNIVAKILLPVMAFVLVLAAAGMYLVWICKFRAKRRNRDILKKAILGYSNAPNELGDENIELPFVSFGEIAAATNNFSENNMLGQGGFGKVYKGTLGQNIEVAIKRLGQGSGQGVEEFINEVVLIAKLQHRNLVRLLGCCIHGDEKLLIYEYLPNKSLDFFIFDAANKYLLDWPTRFKIIKGISRGLLYLHQDSRLTIIHRDLKPSNILLDADMSPKISDFGMARIFGGNQQEANTNRVVGTYGYMSPEYAMEGAFSVKSDTYGFGVIVLEIISGLKITLTNYKGFPNILSYAWSLWVDGKAMDLVDSSLAKSCFQTEALRCIQIGLLCVQDNPNYRPLMSSVVTMLENETTPLEVPKQPVYFSYAGTQGTAGENASSSINDMTLTTVLEGR</sequence>
<dbReference type="CDD" id="cd00028">
    <property type="entry name" value="B_lectin"/>
    <property type="match status" value="1"/>
</dbReference>
<comment type="subcellular location">
    <subcellularLocation>
        <location evidence="1">Cell membrane</location>
        <topology evidence="1">Single-pass type I membrane protein</topology>
    </subcellularLocation>
</comment>
<dbReference type="CDD" id="cd14066">
    <property type="entry name" value="STKc_IRAK"/>
    <property type="match status" value="1"/>
</dbReference>
<dbReference type="PROSITE" id="PS00108">
    <property type="entry name" value="PROTEIN_KINASE_ST"/>
    <property type="match status" value="1"/>
</dbReference>
<keyword evidence="11" id="KW-0675">Receptor</keyword>
<evidence type="ECO:0000259" key="18">
    <source>
        <dbReference type="PROSITE" id="PS50011"/>
    </source>
</evidence>
<evidence type="ECO:0000256" key="15">
    <source>
        <dbReference type="PIRNR" id="PIRNR000641"/>
    </source>
</evidence>
<keyword evidence="17" id="KW-0812">Transmembrane</keyword>
<evidence type="ECO:0000256" key="11">
    <source>
        <dbReference type="ARBA" id="ARBA00023170"/>
    </source>
</evidence>
<dbReference type="PIRSF" id="PIRSF000641">
    <property type="entry name" value="SRK"/>
    <property type="match status" value="1"/>
</dbReference>
<dbReference type="InterPro" id="IPR003609">
    <property type="entry name" value="Pan_app"/>
</dbReference>
<dbReference type="GO" id="GO:0048544">
    <property type="term" value="P:recognition of pollen"/>
    <property type="evidence" value="ECO:0007669"/>
    <property type="project" value="InterPro"/>
</dbReference>
<feature type="domain" description="Protein kinase" evidence="18">
    <location>
        <begin position="545"/>
        <end position="830"/>
    </location>
</feature>
<feature type="domain" description="Apple" evidence="20">
    <location>
        <begin position="374"/>
        <end position="460"/>
    </location>
</feature>
<dbReference type="InterPro" id="IPR000858">
    <property type="entry name" value="S_locus_glycoprot_dom"/>
</dbReference>
<evidence type="ECO:0000256" key="10">
    <source>
        <dbReference type="ARBA" id="ARBA00023157"/>
    </source>
</evidence>